<gene>
    <name evidence="6" type="ORF">IFR04_008124</name>
</gene>
<dbReference type="InterPro" id="IPR018170">
    <property type="entry name" value="Aldo/ket_reductase_CS"/>
</dbReference>
<evidence type="ECO:0000256" key="2">
    <source>
        <dbReference type="PIRSR" id="PIRSR000097-1"/>
    </source>
</evidence>
<feature type="domain" description="NADP-dependent oxidoreductase" evidence="5">
    <location>
        <begin position="19"/>
        <end position="295"/>
    </location>
</feature>
<feature type="binding site" evidence="3">
    <location>
        <position position="113"/>
    </location>
    <ligand>
        <name>substrate</name>
    </ligand>
</feature>
<reference evidence="6" key="1">
    <citation type="submission" date="2021-02" db="EMBL/GenBank/DDBJ databases">
        <title>Genome sequence Cadophora malorum strain M34.</title>
        <authorList>
            <person name="Stefanovic E."/>
            <person name="Vu D."/>
            <person name="Scully C."/>
            <person name="Dijksterhuis J."/>
            <person name="Roader J."/>
            <person name="Houbraken J."/>
        </authorList>
    </citation>
    <scope>NUCLEOTIDE SEQUENCE</scope>
    <source>
        <strain evidence="6">M34</strain>
    </source>
</reference>
<organism evidence="6 7">
    <name type="scientific">Cadophora malorum</name>
    <dbReference type="NCBI Taxonomy" id="108018"/>
    <lineage>
        <taxon>Eukaryota</taxon>
        <taxon>Fungi</taxon>
        <taxon>Dikarya</taxon>
        <taxon>Ascomycota</taxon>
        <taxon>Pezizomycotina</taxon>
        <taxon>Leotiomycetes</taxon>
        <taxon>Helotiales</taxon>
        <taxon>Ploettnerulaceae</taxon>
        <taxon>Cadophora</taxon>
    </lineage>
</organism>
<dbReference type="GO" id="GO:0016616">
    <property type="term" value="F:oxidoreductase activity, acting on the CH-OH group of donors, NAD or NADP as acceptor"/>
    <property type="evidence" value="ECO:0007669"/>
    <property type="project" value="UniProtKB-ARBA"/>
</dbReference>
<comment type="caution">
    <text evidence="6">The sequence shown here is derived from an EMBL/GenBank/DDBJ whole genome shotgun (WGS) entry which is preliminary data.</text>
</comment>
<dbReference type="InterPro" id="IPR020471">
    <property type="entry name" value="AKR"/>
</dbReference>
<dbReference type="AlphaFoldDB" id="A0A8H7TFL8"/>
<evidence type="ECO:0000259" key="5">
    <source>
        <dbReference type="Pfam" id="PF00248"/>
    </source>
</evidence>
<feature type="active site" description="Proton donor" evidence="2">
    <location>
        <position position="55"/>
    </location>
</feature>
<accession>A0A8H7TFL8</accession>
<dbReference type="FunFam" id="3.20.20.100:FF:000002">
    <property type="entry name" value="2,5-diketo-D-gluconic acid reductase A"/>
    <property type="match status" value="1"/>
</dbReference>
<dbReference type="PANTHER" id="PTHR11732">
    <property type="entry name" value="ALDO/KETO REDUCTASE"/>
    <property type="match status" value="1"/>
</dbReference>
<dbReference type="Proteomes" id="UP000664132">
    <property type="component" value="Unassembled WGS sequence"/>
</dbReference>
<keyword evidence="1" id="KW-0560">Oxidoreductase</keyword>
<dbReference type="PROSITE" id="PS00062">
    <property type="entry name" value="ALDOKETO_REDUCTASE_2"/>
    <property type="match status" value="1"/>
</dbReference>
<dbReference type="CDD" id="cd19071">
    <property type="entry name" value="AKR_AKR1-5-like"/>
    <property type="match status" value="1"/>
</dbReference>
<dbReference type="PRINTS" id="PR00069">
    <property type="entry name" value="ALDKETRDTASE"/>
</dbReference>
<proteinExistence type="predicted"/>
<keyword evidence="7" id="KW-1185">Reference proteome</keyword>
<evidence type="ECO:0000313" key="7">
    <source>
        <dbReference type="Proteomes" id="UP000664132"/>
    </source>
</evidence>
<dbReference type="Gene3D" id="3.20.20.100">
    <property type="entry name" value="NADP-dependent oxidoreductase domain"/>
    <property type="match status" value="1"/>
</dbReference>
<dbReference type="SUPFAM" id="SSF51430">
    <property type="entry name" value="NAD(P)-linked oxidoreductase"/>
    <property type="match status" value="1"/>
</dbReference>
<dbReference type="InterPro" id="IPR023210">
    <property type="entry name" value="NADP_OxRdtase_dom"/>
</dbReference>
<dbReference type="PROSITE" id="PS00063">
    <property type="entry name" value="ALDOKETO_REDUCTASE_3"/>
    <property type="match status" value="1"/>
</dbReference>
<evidence type="ECO:0000256" key="3">
    <source>
        <dbReference type="PIRSR" id="PIRSR000097-2"/>
    </source>
</evidence>
<dbReference type="EMBL" id="JAFJYH010000121">
    <property type="protein sequence ID" value="KAG4418762.1"/>
    <property type="molecule type" value="Genomic_DNA"/>
</dbReference>
<evidence type="ECO:0000256" key="4">
    <source>
        <dbReference type="PIRSR" id="PIRSR000097-3"/>
    </source>
</evidence>
<protein>
    <recommendedName>
        <fullName evidence="5">NADP-dependent oxidoreductase domain-containing protein</fullName>
    </recommendedName>
</protein>
<dbReference type="Pfam" id="PF00248">
    <property type="entry name" value="Aldo_ket_red"/>
    <property type="match status" value="1"/>
</dbReference>
<dbReference type="OrthoDB" id="416253at2759"/>
<dbReference type="PIRSF" id="PIRSF000097">
    <property type="entry name" value="AKR"/>
    <property type="match status" value="1"/>
</dbReference>
<name>A0A8H7TFL8_9HELO</name>
<sequence>MSLNTKVCKSPSGFAIPALGLGTFEASKDDPMKCSRAVEGAIRAGYVHIDTGAFYGCEEEVARGIANSGVSREKVFICTKFWQQYHNPEDVEKSLDESLARLNLEYVDLYLMHWPLAFQKSDDYEVLTHADGKPTIHEELTANHEPTWRAMEDLVRRGKAKAIGVSNFRIDQLEALLKIAEIKPVCNQVESHPWFPQTKLLNYCNTNGIVLVAYSPLGSQSGPGALHVVKAKLLEDETIVAIAQRLKLQPAQVVLAWGIQRGTVVIPKSSSVDRINQNFQVSRLSQEDFSSIDQITVRDPSKLNRFVDFDAVWGVTQFGQGDG</sequence>
<dbReference type="InterPro" id="IPR036812">
    <property type="entry name" value="NAD(P)_OxRdtase_dom_sf"/>
</dbReference>
<evidence type="ECO:0000313" key="6">
    <source>
        <dbReference type="EMBL" id="KAG4418762.1"/>
    </source>
</evidence>
<evidence type="ECO:0000256" key="1">
    <source>
        <dbReference type="ARBA" id="ARBA00023002"/>
    </source>
</evidence>
<feature type="site" description="Lowers pKa of active site Tyr" evidence="4">
    <location>
        <position position="80"/>
    </location>
</feature>